<dbReference type="EMBL" id="CP041046">
    <property type="protein sequence ID" value="QDE39374.1"/>
    <property type="molecule type" value="Genomic_DNA"/>
</dbReference>
<reference evidence="3 4" key="1">
    <citation type="submission" date="2019-06" db="EMBL/GenBank/DDBJ databases">
        <title>A complete genome sequence for Luteibacter pinisoli MAH-14.</title>
        <authorList>
            <person name="Baltrus D.A."/>
        </authorList>
    </citation>
    <scope>NUCLEOTIDE SEQUENCE [LARGE SCALE GENOMIC DNA]</scope>
    <source>
        <strain evidence="3 4">MAH-14</strain>
    </source>
</reference>
<evidence type="ECO:0000313" key="4">
    <source>
        <dbReference type="Proteomes" id="UP000316093"/>
    </source>
</evidence>
<dbReference type="SUPFAM" id="SSF46565">
    <property type="entry name" value="Chaperone J-domain"/>
    <property type="match status" value="1"/>
</dbReference>
<evidence type="ECO:0000256" key="1">
    <source>
        <dbReference type="ARBA" id="ARBA00023186"/>
    </source>
</evidence>
<dbReference type="InterPro" id="IPR001623">
    <property type="entry name" value="DnaJ_domain"/>
</dbReference>
<dbReference type="Gene3D" id="1.10.287.110">
    <property type="entry name" value="DnaJ domain"/>
    <property type="match status" value="1"/>
</dbReference>
<gene>
    <name evidence="3" type="ORF">FIV34_09235</name>
</gene>
<sequence>MADETDFLDLYGKLRLQPDCSVAEFKQAYRRHVSQWHPDRRSRGAHADALVARRLQRLMAQYSAAMEFHKQHGRLPGAAAPRIAPAVSSNIVVFVPRPAAAESVEPAGTPTAAEAGAEPAPERHGARKLAWLATLVVAGALVWMLVPETENPEAPAEGVPIVSADVALPAVNRGMLDIGMKDDEVVALEGEPTLRSADRWEYGPSWVRFEGGAVVDWYSSPLRTLHVHASHPSR</sequence>
<dbReference type="RefSeq" id="WP_139981837.1">
    <property type="nucleotide sequence ID" value="NZ_CP041046.1"/>
</dbReference>
<dbReference type="OrthoDB" id="6028181at2"/>
<dbReference type="Proteomes" id="UP000316093">
    <property type="component" value="Chromosome"/>
</dbReference>
<dbReference type="CDD" id="cd06257">
    <property type="entry name" value="DnaJ"/>
    <property type="match status" value="1"/>
</dbReference>
<name>A0A4Y5Z2W4_9GAMM</name>
<accession>A0A4Y5Z2W4</accession>
<dbReference type="AlphaFoldDB" id="A0A4Y5Z2W4"/>
<feature type="domain" description="J" evidence="2">
    <location>
        <begin position="9"/>
        <end position="74"/>
    </location>
</feature>
<evidence type="ECO:0000313" key="3">
    <source>
        <dbReference type="EMBL" id="QDE39374.1"/>
    </source>
</evidence>
<keyword evidence="4" id="KW-1185">Reference proteome</keyword>
<protein>
    <submittedName>
        <fullName evidence="3">J domain-containing protein</fullName>
    </submittedName>
</protein>
<proteinExistence type="predicted"/>
<evidence type="ECO:0000259" key="2">
    <source>
        <dbReference type="PROSITE" id="PS50076"/>
    </source>
</evidence>
<dbReference type="InterPro" id="IPR036869">
    <property type="entry name" value="J_dom_sf"/>
</dbReference>
<dbReference type="KEGG" id="lpy:FIV34_09235"/>
<keyword evidence="1" id="KW-0143">Chaperone</keyword>
<dbReference type="PROSITE" id="PS50076">
    <property type="entry name" value="DNAJ_2"/>
    <property type="match status" value="1"/>
</dbReference>
<organism evidence="3 4">
    <name type="scientific">Luteibacter pinisoli</name>
    <dbReference type="NCBI Taxonomy" id="2589080"/>
    <lineage>
        <taxon>Bacteria</taxon>
        <taxon>Pseudomonadati</taxon>
        <taxon>Pseudomonadota</taxon>
        <taxon>Gammaproteobacteria</taxon>
        <taxon>Lysobacterales</taxon>
        <taxon>Rhodanobacteraceae</taxon>
        <taxon>Luteibacter</taxon>
    </lineage>
</organism>